<reference evidence="6 7" key="1">
    <citation type="journal article" date="2016" name="Sci. Rep.">
        <title>The genome sequence of the outbreeding globe artichoke constructed de novo incorporating a phase-aware low-pass sequencing strategy of F1 progeny.</title>
        <authorList>
            <person name="Scaglione D."/>
            <person name="Reyes-Chin-Wo S."/>
            <person name="Acquadro A."/>
            <person name="Froenicke L."/>
            <person name="Portis E."/>
            <person name="Beitel C."/>
            <person name="Tirone M."/>
            <person name="Mauro R."/>
            <person name="Lo Monaco A."/>
            <person name="Mauromicale G."/>
            <person name="Faccioli P."/>
            <person name="Cattivelli L."/>
            <person name="Rieseberg L."/>
            <person name="Michelmore R."/>
            <person name="Lanteri S."/>
        </authorList>
    </citation>
    <scope>NUCLEOTIDE SEQUENCE [LARGE SCALE GENOMIC DNA]</scope>
    <source>
        <strain evidence="6">2C</strain>
    </source>
</reference>
<dbReference type="GO" id="GO:0008168">
    <property type="term" value="F:methyltransferase activity"/>
    <property type="evidence" value="ECO:0007669"/>
    <property type="project" value="UniProtKB-KW"/>
</dbReference>
<dbReference type="Pfam" id="PF03492">
    <property type="entry name" value="Methyltransf_7"/>
    <property type="match status" value="2"/>
</dbReference>
<dbReference type="GO" id="GO:0046872">
    <property type="term" value="F:metal ion binding"/>
    <property type="evidence" value="ECO:0007669"/>
    <property type="project" value="UniProtKB-KW"/>
</dbReference>
<dbReference type="Gramene" id="KVH92363">
    <property type="protein sequence ID" value="KVH92363"/>
    <property type="gene ID" value="Ccrd_005591"/>
</dbReference>
<dbReference type="Gene3D" id="3.40.50.150">
    <property type="entry name" value="Vaccinia Virus protein VP39"/>
    <property type="match status" value="2"/>
</dbReference>
<dbReference type="Proteomes" id="UP000243975">
    <property type="component" value="Unassembled WGS sequence"/>
</dbReference>
<keyword evidence="4" id="KW-0479">Metal-binding</keyword>
<proteinExistence type="inferred from homology"/>
<keyword evidence="3" id="KW-0808">Transferase</keyword>
<comment type="similarity">
    <text evidence="1">Belongs to the methyltransferase superfamily. Type-7 methyltransferase family.</text>
</comment>
<dbReference type="AlphaFoldDB" id="A0A103XKM2"/>
<keyword evidence="2 6" id="KW-0489">Methyltransferase</keyword>
<evidence type="ECO:0000256" key="5">
    <source>
        <dbReference type="ARBA" id="ARBA00022842"/>
    </source>
</evidence>
<dbReference type="InterPro" id="IPR042086">
    <property type="entry name" value="MeTrfase_capping"/>
</dbReference>
<evidence type="ECO:0000256" key="1">
    <source>
        <dbReference type="ARBA" id="ARBA00007967"/>
    </source>
</evidence>
<comment type="caution">
    <text evidence="6">The sequence shown here is derived from an EMBL/GenBank/DDBJ whole genome shotgun (WGS) entry which is preliminary data.</text>
</comment>
<dbReference type="Gene3D" id="1.10.1200.270">
    <property type="entry name" value="Methyltransferase, alpha-helical capping domain"/>
    <property type="match status" value="2"/>
</dbReference>
<gene>
    <name evidence="6" type="ORF">Ccrd_005591</name>
</gene>
<dbReference type="OMA" id="RRSDDPC"/>
<dbReference type="GO" id="GO:0032259">
    <property type="term" value="P:methylation"/>
    <property type="evidence" value="ECO:0007669"/>
    <property type="project" value="UniProtKB-KW"/>
</dbReference>
<accession>A0A103XKM2</accession>
<dbReference type="SUPFAM" id="SSF53335">
    <property type="entry name" value="S-adenosyl-L-methionine-dependent methyltransferases"/>
    <property type="match status" value="2"/>
</dbReference>
<dbReference type="InterPro" id="IPR005299">
    <property type="entry name" value="MeTrfase_7"/>
</dbReference>
<evidence type="ECO:0000313" key="6">
    <source>
        <dbReference type="EMBL" id="KVH92363.1"/>
    </source>
</evidence>
<sequence length="670" mass="75524">MDVAQVLRMNGGDGDYSYSNNSLLQRRVISITKPIIADALTDLYYDLNFPKTLVMADLGCSSGPNTFLVASELVKSIDNIRIKAGHDEPPQIQIYLNDLPHNDFNAIFVSIPEFQKNLTKQKVPGSSSPLCYFSGVPGSFYSRLFLNRSIHFVHSSYSLMWLSQVPEIGKTNKGNIYMSIASPPSVIRAYREQFQADFLTFLKCRAEEMVNRGRMVLTMLGRRSDDPCSKECTYVWDVLAMALNDMVSEGLIDEEKMDSFNIPQYTPCAKEVRNEVEKEGSFEIDCLEVSEASWDAAMDNSLDSFEQDSQGINIGKTIRAVAEPLLLSHFGESMIEEVFVSDLNFPKTLIMADLGCSSGPNTFLVASELVKSIDNIRIKSGYDEPPQIQIYLNDLPHNDFNTIFVSLPEFQKKLTKQMVPSSSYPLCYFSGVPGSFYSRLFLSKSIHFVHSSYSLMWLSQVPEMGNTNKRNIYMSTTSPPSVIRAYREQFQTDFLTFLKYRADEVVNGGRMVLTILGRRSDDPCSKECTYVWDLLAMALNDMVYEGLIDEEKMDSFNIPQYTPCAKEVSKGVEKEGSFEIDCLEVSEVNWDASTDNSLDSSEKDSQGINMGKCMRAVAEPLLLSHFGESMIEEVFKRYTNIIRNRMSKEKTSLINVTVSLTRKGLGSMMS</sequence>
<organism evidence="6 7">
    <name type="scientific">Cynara cardunculus var. scolymus</name>
    <name type="common">Globe artichoke</name>
    <name type="synonym">Cynara scolymus</name>
    <dbReference type="NCBI Taxonomy" id="59895"/>
    <lineage>
        <taxon>Eukaryota</taxon>
        <taxon>Viridiplantae</taxon>
        <taxon>Streptophyta</taxon>
        <taxon>Embryophyta</taxon>
        <taxon>Tracheophyta</taxon>
        <taxon>Spermatophyta</taxon>
        <taxon>Magnoliopsida</taxon>
        <taxon>eudicotyledons</taxon>
        <taxon>Gunneridae</taxon>
        <taxon>Pentapetalae</taxon>
        <taxon>asterids</taxon>
        <taxon>campanulids</taxon>
        <taxon>Asterales</taxon>
        <taxon>Asteraceae</taxon>
        <taxon>Carduoideae</taxon>
        <taxon>Cardueae</taxon>
        <taxon>Carduinae</taxon>
        <taxon>Cynara</taxon>
    </lineage>
</organism>
<keyword evidence="7" id="KW-1185">Reference proteome</keyword>
<keyword evidence="5" id="KW-0460">Magnesium</keyword>
<evidence type="ECO:0000256" key="4">
    <source>
        <dbReference type="ARBA" id="ARBA00022723"/>
    </source>
</evidence>
<dbReference type="InterPro" id="IPR029063">
    <property type="entry name" value="SAM-dependent_MTases_sf"/>
</dbReference>
<name>A0A103XKM2_CYNCS</name>
<evidence type="ECO:0000313" key="7">
    <source>
        <dbReference type="Proteomes" id="UP000243975"/>
    </source>
</evidence>
<evidence type="ECO:0000256" key="2">
    <source>
        <dbReference type="ARBA" id="ARBA00022603"/>
    </source>
</evidence>
<dbReference type="PANTHER" id="PTHR31009">
    <property type="entry name" value="S-ADENOSYL-L-METHIONINE:CARBOXYL METHYLTRANSFERASE FAMILY PROTEIN"/>
    <property type="match status" value="1"/>
</dbReference>
<evidence type="ECO:0000256" key="3">
    <source>
        <dbReference type="ARBA" id="ARBA00022679"/>
    </source>
</evidence>
<dbReference type="EMBL" id="LEKV01004821">
    <property type="protein sequence ID" value="KVH92363.1"/>
    <property type="molecule type" value="Genomic_DNA"/>
</dbReference>
<protein>
    <submittedName>
        <fullName evidence="6">SAM dependent carboxyl methyltransferase</fullName>
    </submittedName>
</protein>